<dbReference type="PANTHER" id="PTHR43095:SF2">
    <property type="entry name" value="GLUCONOKINASE"/>
    <property type="match status" value="1"/>
</dbReference>
<dbReference type="PIRSF" id="PIRSF000538">
    <property type="entry name" value="GlpK"/>
    <property type="match status" value="1"/>
</dbReference>
<organism evidence="6 7">
    <name type="scientific">Serinicoccus hydrothermalis</name>
    <dbReference type="NCBI Taxonomy" id="1758689"/>
    <lineage>
        <taxon>Bacteria</taxon>
        <taxon>Bacillati</taxon>
        <taxon>Actinomycetota</taxon>
        <taxon>Actinomycetes</taxon>
        <taxon>Micrococcales</taxon>
        <taxon>Ornithinimicrobiaceae</taxon>
        <taxon>Serinicoccus</taxon>
    </lineage>
</organism>
<dbReference type="KEGG" id="serj:SGUI_2773"/>
<dbReference type="GO" id="GO:0046316">
    <property type="term" value="F:gluconokinase activity"/>
    <property type="evidence" value="ECO:0007669"/>
    <property type="project" value="UniProtKB-EC"/>
</dbReference>
<dbReference type="InterPro" id="IPR018484">
    <property type="entry name" value="FGGY_N"/>
</dbReference>
<dbReference type="PANTHER" id="PTHR43095">
    <property type="entry name" value="SUGAR KINASE"/>
    <property type="match status" value="1"/>
</dbReference>
<evidence type="ECO:0000313" key="6">
    <source>
        <dbReference type="EMBL" id="ANS80169.1"/>
    </source>
</evidence>
<gene>
    <name evidence="6" type="ORF">SGUI_2773</name>
</gene>
<dbReference type="CDD" id="cd07770">
    <property type="entry name" value="ASKHA_NBD_FGGY_GntK"/>
    <property type="match status" value="1"/>
</dbReference>
<accession>A0A1B1NFG8</accession>
<keyword evidence="7" id="KW-1185">Reference proteome</keyword>
<dbReference type="PATRIC" id="fig|1758689.4.peg.2896"/>
<dbReference type="EMBL" id="CP014989">
    <property type="protein sequence ID" value="ANS80169.1"/>
    <property type="molecule type" value="Genomic_DNA"/>
</dbReference>
<keyword evidence="2 6" id="KW-0808">Transferase</keyword>
<dbReference type="InterPro" id="IPR043129">
    <property type="entry name" value="ATPase_NBD"/>
</dbReference>
<evidence type="ECO:0000256" key="2">
    <source>
        <dbReference type="ARBA" id="ARBA00022679"/>
    </source>
</evidence>
<dbReference type="EC" id="2.7.1.12" evidence="6"/>
<dbReference type="Pfam" id="PF02782">
    <property type="entry name" value="FGGY_C"/>
    <property type="match status" value="1"/>
</dbReference>
<evidence type="ECO:0000259" key="5">
    <source>
        <dbReference type="Pfam" id="PF02782"/>
    </source>
</evidence>
<keyword evidence="3 6" id="KW-0418">Kinase</keyword>
<sequence>MGLMASNFDIERKDAVPPLVLAIDVGSTATRGMIYDAHGRPVGKRAKVAHSFTIAADGTSEIDPAQVLEEVRGIVGDLLGTLKDEQVAGVALDTFASSLVVVDGDGAALTPCFTYADGRCAAQVTELREELSEENLQQRTGTRVHSSYWPARLRWLAAERPEVMEQAATFLSLGDYLMLHLTGTLATGTSTASWTGLVDRHTAQWYAELVEISGISLDQLPPIHHLDQPVEVAEEHAARIAQEWPALSEAQWHAPITDGLAANVGLGAHDETAIGASCATSGAVRVLVREMPETLPPGLWCYRVSHDRSLIGGALNDVGRALAWADVTLAVDDVGPEALAEALRAEPHETTPLVLPFFTGERSTGWASDARAVVVGVTAASAPAEVYRGVAEGIALSYARIAKQLREVAPQPEKLYAGGGVATNRPELMQIMADAMRTPVTPVKLKRTTLHGTALLALESLAPDVRRAKPERGETLSPDYARRPYYSERFGRFELVYEALFD</sequence>
<dbReference type="InterPro" id="IPR000577">
    <property type="entry name" value="Carb_kinase_FGGY"/>
</dbReference>
<dbReference type="Proteomes" id="UP000092482">
    <property type="component" value="Chromosome"/>
</dbReference>
<feature type="domain" description="Carbohydrate kinase FGGY N-terminal" evidence="4">
    <location>
        <begin position="20"/>
        <end position="230"/>
    </location>
</feature>
<evidence type="ECO:0000256" key="1">
    <source>
        <dbReference type="ARBA" id="ARBA00009156"/>
    </source>
</evidence>
<evidence type="ECO:0000256" key="3">
    <source>
        <dbReference type="ARBA" id="ARBA00022777"/>
    </source>
</evidence>
<feature type="domain" description="Carbohydrate kinase FGGY C-terminal" evidence="5">
    <location>
        <begin position="309"/>
        <end position="458"/>
    </location>
</feature>
<comment type="similarity">
    <text evidence="1">Belongs to the FGGY kinase family.</text>
</comment>
<dbReference type="Pfam" id="PF00370">
    <property type="entry name" value="FGGY_N"/>
    <property type="match status" value="1"/>
</dbReference>
<dbReference type="AlphaFoldDB" id="A0A1B1NFG8"/>
<protein>
    <submittedName>
        <fullName evidence="6">Gluconokinase</fullName>
        <ecNumber evidence="6">2.7.1.12</ecNumber>
    </submittedName>
</protein>
<name>A0A1B1NFG8_9MICO</name>
<reference evidence="6 7" key="1">
    <citation type="submission" date="2016-03" db="EMBL/GenBank/DDBJ databases">
        <title>Shallow-sea hydrothermal system.</title>
        <authorList>
            <person name="Tang K."/>
        </authorList>
    </citation>
    <scope>NUCLEOTIDE SEQUENCE [LARGE SCALE GENOMIC DNA]</scope>
    <source>
        <strain evidence="6 7">JLT9</strain>
    </source>
</reference>
<dbReference type="Gene3D" id="3.30.420.40">
    <property type="match status" value="2"/>
</dbReference>
<dbReference type="InterPro" id="IPR050406">
    <property type="entry name" value="FGGY_Carb_Kinase"/>
</dbReference>
<evidence type="ECO:0000313" key="7">
    <source>
        <dbReference type="Proteomes" id="UP000092482"/>
    </source>
</evidence>
<dbReference type="InterPro" id="IPR018485">
    <property type="entry name" value="FGGY_C"/>
</dbReference>
<dbReference type="STRING" id="1758689.SGUI_2773"/>
<dbReference type="SUPFAM" id="SSF53067">
    <property type="entry name" value="Actin-like ATPase domain"/>
    <property type="match status" value="2"/>
</dbReference>
<proteinExistence type="inferred from homology"/>
<evidence type="ECO:0000259" key="4">
    <source>
        <dbReference type="Pfam" id="PF00370"/>
    </source>
</evidence>
<dbReference type="GO" id="GO:0005975">
    <property type="term" value="P:carbohydrate metabolic process"/>
    <property type="evidence" value="ECO:0007669"/>
    <property type="project" value="InterPro"/>
</dbReference>